<name>A0A7W4VTJ7_9ACTN</name>
<evidence type="ECO:0000313" key="1">
    <source>
        <dbReference type="EMBL" id="MBB3041233.1"/>
    </source>
</evidence>
<organism evidence="1 2">
    <name type="scientific">Nocardioides soli</name>
    <dbReference type="NCBI Taxonomy" id="1036020"/>
    <lineage>
        <taxon>Bacteria</taxon>
        <taxon>Bacillati</taxon>
        <taxon>Actinomycetota</taxon>
        <taxon>Actinomycetes</taxon>
        <taxon>Propionibacteriales</taxon>
        <taxon>Nocardioidaceae</taxon>
        <taxon>Nocardioides</taxon>
    </lineage>
</organism>
<protein>
    <submittedName>
        <fullName evidence="1">Uncharacterized protein</fullName>
    </submittedName>
</protein>
<proteinExistence type="predicted"/>
<accession>A0A7W4VTJ7</accession>
<dbReference type="RefSeq" id="WP_183591157.1">
    <property type="nucleotide sequence ID" value="NZ_JACHWR010000001.1"/>
</dbReference>
<gene>
    <name evidence="1" type="ORF">FHU40_001034</name>
</gene>
<dbReference type="EMBL" id="JACHWR010000001">
    <property type="protein sequence ID" value="MBB3041233.1"/>
    <property type="molecule type" value="Genomic_DNA"/>
</dbReference>
<dbReference type="Proteomes" id="UP000589626">
    <property type="component" value="Unassembled WGS sequence"/>
</dbReference>
<sequence>MLVAPLRKSRRAAHRAAHWADLRAVHLSGRYDRSPESLREQLEAAARRADVITVTEVDRPQRGDVLRGLAGFRLLRRGNGQRGESAILVRTAVWEVVAWDAVMLVKDLDGQRGGQVAPIALLRHRATGCTLLVSTTHTSAGVEAGWAASARAREHRDAVAVWRHTVLAWRRRYRPDGELVVADWNLDALRPWVRAWIRSAWPGLTLPKRLPKKGTHGRRLIDWCLTRRIHRPRIRVMALTPASDHRGIHITGTIRPRKEHR</sequence>
<dbReference type="InterPro" id="IPR036691">
    <property type="entry name" value="Endo/exonu/phosph_ase_sf"/>
</dbReference>
<keyword evidence="2" id="KW-1185">Reference proteome</keyword>
<dbReference type="AlphaFoldDB" id="A0A7W4VTJ7"/>
<comment type="caution">
    <text evidence="1">The sequence shown here is derived from an EMBL/GenBank/DDBJ whole genome shotgun (WGS) entry which is preliminary data.</text>
</comment>
<dbReference type="SUPFAM" id="SSF56219">
    <property type="entry name" value="DNase I-like"/>
    <property type="match status" value="1"/>
</dbReference>
<evidence type="ECO:0000313" key="2">
    <source>
        <dbReference type="Proteomes" id="UP000589626"/>
    </source>
</evidence>
<reference evidence="1 2" key="1">
    <citation type="submission" date="2020-08" db="EMBL/GenBank/DDBJ databases">
        <title>Sequencing the genomes of 1000 actinobacteria strains.</title>
        <authorList>
            <person name="Klenk H.-P."/>
        </authorList>
    </citation>
    <scope>NUCLEOTIDE SEQUENCE [LARGE SCALE GENOMIC DNA]</scope>
    <source>
        <strain evidence="1 2">DSM 105498</strain>
    </source>
</reference>
<dbReference type="Gene3D" id="3.60.10.10">
    <property type="entry name" value="Endonuclease/exonuclease/phosphatase"/>
    <property type="match status" value="1"/>
</dbReference>